<dbReference type="PROSITE" id="PS00486">
    <property type="entry name" value="DNA_MISMATCH_REPAIR_2"/>
    <property type="match status" value="1"/>
</dbReference>
<evidence type="ECO:0000256" key="8">
    <source>
        <dbReference type="SAM" id="MobiDB-lite"/>
    </source>
</evidence>
<gene>
    <name evidence="7" type="primary">mutS2</name>
    <name evidence="7" type="synonym">rqcU</name>
    <name evidence="10" type="ORF">ACFSW4_01355</name>
</gene>
<evidence type="ECO:0000256" key="7">
    <source>
        <dbReference type="HAMAP-Rule" id="MF_00092"/>
    </source>
</evidence>
<feature type="region of interest" description="Disordered" evidence="8">
    <location>
        <begin position="760"/>
        <end position="780"/>
    </location>
</feature>
<evidence type="ECO:0000256" key="1">
    <source>
        <dbReference type="ARBA" id="ARBA00022730"/>
    </source>
</evidence>
<name>A0ABW5Q701_9BACI</name>
<dbReference type="Gene3D" id="3.30.1370.110">
    <property type="match status" value="1"/>
</dbReference>
<dbReference type="NCBIfam" id="TIGR01069">
    <property type="entry name" value="mutS2"/>
    <property type="match status" value="1"/>
</dbReference>
<dbReference type="InterPro" id="IPR005747">
    <property type="entry name" value="MutS2"/>
</dbReference>
<accession>A0ABW5Q701</accession>
<keyword evidence="2 7" id="KW-0547">Nucleotide-binding</keyword>
<dbReference type="InterPro" id="IPR007696">
    <property type="entry name" value="DNA_mismatch_repair_MutS_core"/>
</dbReference>
<dbReference type="CDD" id="cd03280">
    <property type="entry name" value="ABC_MutS2"/>
    <property type="match status" value="1"/>
</dbReference>
<feature type="region of interest" description="Disordered" evidence="8">
    <location>
        <begin position="608"/>
        <end position="631"/>
    </location>
</feature>
<keyword evidence="3 7" id="KW-0378">Hydrolase</keyword>
<dbReference type="InterPro" id="IPR036187">
    <property type="entry name" value="DNA_mismatch_repair_MutS_sf"/>
</dbReference>
<evidence type="ECO:0000256" key="4">
    <source>
        <dbReference type="ARBA" id="ARBA00022840"/>
    </source>
</evidence>
<dbReference type="PROSITE" id="PS50828">
    <property type="entry name" value="SMR"/>
    <property type="match status" value="1"/>
</dbReference>
<dbReference type="EC" id="3.1.-.-" evidence="7"/>
<sequence length="780" mass="88067">MNEKILNQLEFKKIKEWLEGHAATSLGKELALKTFPSTNLDEVVQWQEETDEAVTILRLKGHVPLGGISDIRPAIKRAEIGGTLTANELMSVANMLYAVKQLQSFIESLEEESLPIIKGYIDELVTLNQLERSIKNCVDDHGHIMDGASSKLRTIRNQIRTYESRVRDQLDSFTKSKSNMLSDSIVTIRNDRYVLPVKQEYRSSFGGIVHDQSASGQTLFIEPQAVVDLNNKLQEARLAEEQEIEKILRELTSYVQADSEELRHNVDLLQKIDYIVAKGKLSRQLKAAKPKMNQNGFIKMQQARHPLISNDEVVSNDIEIGQDYTAIVITGPNTGGKTVTLKLVGLCTLMAQSGLQIPALDGCELAVFDHVFADIGDEQSIEQSLSTFSSHMSNIVQILEDVNHNSLVLFDELGAGTDPQEGAGLAMAILDYVIERQARVIATTHYPELKAYGYNREDVINASVEFDVQTLKPTYRLLLGVPGRSNAFDISKRLGLSEGIIEKAKSMVNEDSRSVENMITSLDQSRRQAESRFEEANQYLIEAQELHNSLKREYEQYIKHKEQHMSKAKEKARTIVDKAEDEAEAILEEIRSMKDQAQVKEHHFIDAKKKLSDQKEQFKDKENEPRKESKTIHQFQPGDEVHVLSFNQNGHIVEQKNDHEYEVQLGILKMKVPTKQLEFIKRPDPLKTKPVASVKGSAYHVKPELDLRGERYEDALQRLEKYLDEALLANYHQVSIIHGKGTGALMKAVQNFADEHRSVKGKRFGHPNEGGSGVTILELK</sequence>
<keyword evidence="5 7" id="KW-0694">RNA-binding</keyword>
<evidence type="ECO:0000256" key="3">
    <source>
        <dbReference type="ARBA" id="ARBA00022801"/>
    </source>
</evidence>
<comment type="caution">
    <text evidence="10">The sequence shown here is derived from an EMBL/GenBank/DDBJ whole genome shotgun (WGS) entry which is preliminary data.</text>
</comment>
<evidence type="ECO:0000256" key="2">
    <source>
        <dbReference type="ARBA" id="ARBA00022741"/>
    </source>
</evidence>
<comment type="function">
    <text evidence="7">Endonuclease that is involved in the suppression of homologous recombination and thus may have a key role in the control of bacterial genetic diversity.</text>
</comment>
<evidence type="ECO:0000313" key="11">
    <source>
        <dbReference type="Proteomes" id="UP001597452"/>
    </source>
</evidence>
<evidence type="ECO:0000313" key="10">
    <source>
        <dbReference type="EMBL" id="MFD2637518.1"/>
    </source>
</evidence>
<dbReference type="Proteomes" id="UP001597452">
    <property type="component" value="Unassembled WGS sequence"/>
</dbReference>
<dbReference type="InterPro" id="IPR045076">
    <property type="entry name" value="MutS"/>
</dbReference>
<dbReference type="SMART" id="SM00463">
    <property type="entry name" value="SMR"/>
    <property type="match status" value="1"/>
</dbReference>
<dbReference type="RefSeq" id="WP_377326981.1">
    <property type="nucleotide sequence ID" value="NZ_JBHUMZ010000008.1"/>
</dbReference>
<dbReference type="InterPro" id="IPR002625">
    <property type="entry name" value="Smr_dom"/>
</dbReference>
<organism evidence="10 11">
    <name type="scientific">Piscibacillus salipiscarius</name>
    <dbReference type="NCBI Taxonomy" id="299480"/>
    <lineage>
        <taxon>Bacteria</taxon>
        <taxon>Bacillati</taxon>
        <taxon>Bacillota</taxon>
        <taxon>Bacilli</taxon>
        <taxon>Bacillales</taxon>
        <taxon>Bacillaceae</taxon>
        <taxon>Piscibacillus</taxon>
    </lineage>
</organism>
<evidence type="ECO:0000256" key="5">
    <source>
        <dbReference type="ARBA" id="ARBA00022884"/>
    </source>
</evidence>
<dbReference type="SUPFAM" id="SSF160443">
    <property type="entry name" value="SMR domain-like"/>
    <property type="match status" value="1"/>
</dbReference>
<dbReference type="EMBL" id="JBHUMZ010000008">
    <property type="protein sequence ID" value="MFD2637518.1"/>
    <property type="molecule type" value="Genomic_DNA"/>
</dbReference>
<dbReference type="InterPro" id="IPR046893">
    <property type="entry name" value="MSSS"/>
</dbReference>
<dbReference type="InterPro" id="IPR000432">
    <property type="entry name" value="DNA_mismatch_repair_MutS_C"/>
</dbReference>
<dbReference type="InterPro" id="IPR036063">
    <property type="entry name" value="Smr_dom_sf"/>
</dbReference>
<dbReference type="InterPro" id="IPR027417">
    <property type="entry name" value="P-loop_NTPase"/>
</dbReference>
<dbReference type="SMART" id="SM00533">
    <property type="entry name" value="MUTSd"/>
    <property type="match status" value="1"/>
</dbReference>
<protein>
    <recommendedName>
        <fullName evidence="7">Endonuclease MutS2</fullName>
        <ecNumber evidence="7">3.1.-.-</ecNumber>
    </recommendedName>
    <alternativeName>
        <fullName evidence="7">Ribosome-associated protein quality control-upstream factor</fullName>
        <shortName evidence="7">RQC-upstream factor</shortName>
        <shortName evidence="7">RqcU</shortName>
        <ecNumber evidence="7">3.6.4.-</ecNumber>
    </alternativeName>
</protein>
<dbReference type="PIRSF" id="PIRSF005814">
    <property type="entry name" value="MutS_YshD"/>
    <property type="match status" value="1"/>
</dbReference>
<keyword evidence="1 7" id="KW-0699">rRNA-binding</keyword>
<keyword evidence="7 10" id="KW-0255">Endonuclease</keyword>
<dbReference type="HAMAP" id="MF_00092">
    <property type="entry name" value="MutS2"/>
    <property type="match status" value="1"/>
</dbReference>
<proteinExistence type="inferred from homology"/>
<keyword evidence="4 7" id="KW-0067">ATP-binding</keyword>
<keyword evidence="6 7" id="KW-0238">DNA-binding</keyword>
<dbReference type="Pfam" id="PF20297">
    <property type="entry name" value="MSSS"/>
    <property type="match status" value="1"/>
</dbReference>
<dbReference type="EC" id="3.6.4.-" evidence="7"/>
<reference evidence="11" key="1">
    <citation type="journal article" date="2019" name="Int. J. Syst. Evol. Microbiol.">
        <title>The Global Catalogue of Microorganisms (GCM) 10K type strain sequencing project: providing services to taxonomists for standard genome sequencing and annotation.</title>
        <authorList>
            <consortium name="The Broad Institute Genomics Platform"/>
            <consortium name="The Broad Institute Genome Sequencing Center for Infectious Disease"/>
            <person name="Wu L."/>
            <person name="Ma J."/>
        </authorList>
    </citation>
    <scope>NUCLEOTIDE SEQUENCE [LARGE SCALE GENOMIC DNA]</scope>
    <source>
        <strain evidence="11">TISTR 1571</strain>
    </source>
</reference>
<keyword evidence="11" id="KW-1185">Reference proteome</keyword>
<dbReference type="SUPFAM" id="SSF52540">
    <property type="entry name" value="P-loop containing nucleoside triphosphate hydrolases"/>
    <property type="match status" value="1"/>
</dbReference>
<dbReference type="Gene3D" id="3.40.50.300">
    <property type="entry name" value="P-loop containing nucleotide triphosphate hydrolases"/>
    <property type="match status" value="1"/>
</dbReference>
<dbReference type="GO" id="GO:0004519">
    <property type="term" value="F:endonuclease activity"/>
    <property type="evidence" value="ECO:0007669"/>
    <property type="project" value="UniProtKB-KW"/>
</dbReference>
<dbReference type="SUPFAM" id="SSF48334">
    <property type="entry name" value="DNA repair protein MutS, domain III"/>
    <property type="match status" value="1"/>
</dbReference>
<dbReference type="PANTHER" id="PTHR48466">
    <property type="entry name" value="OS10G0509000 PROTEIN-RELATED"/>
    <property type="match status" value="1"/>
</dbReference>
<evidence type="ECO:0000259" key="9">
    <source>
        <dbReference type="PROSITE" id="PS50828"/>
    </source>
</evidence>
<evidence type="ECO:0000256" key="6">
    <source>
        <dbReference type="ARBA" id="ARBA00023125"/>
    </source>
</evidence>
<dbReference type="Pfam" id="PF00488">
    <property type="entry name" value="MutS_V"/>
    <property type="match status" value="1"/>
</dbReference>
<comment type="subunit">
    <text evidence="7">Homodimer. Binds to stalled ribosomes, contacting rRNA.</text>
</comment>
<dbReference type="Pfam" id="PF01713">
    <property type="entry name" value="Smr"/>
    <property type="match status" value="1"/>
</dbReference>
<feature type="binding site" evidence="7">
    <location>
        <begin position="331"/>
        <end position="338"/>
    </location>
    <ligand>
        <name>ATP</name>
        <dbReference type="ChEBI" id="CHEBI:30616"/>
    </ligand>
</feature>
<dbReference type="PANTHER" id="PTHR48466:SF2">
    <property type="entry name" value="OS10G0509000 PROTEIN"/>
    <property type="match status" value="1"/>
</dbReference>
<feature type="domain" description="Smr" evidence="9">
    <location>
        <begin position="705"/>
        <end position="780"/>
    </location>
</feature>
<dbReference type="SMART" id="SM00534">
    <property type="entry name" value="MUTSac"/>
    <property type="match status" value="1"/>
</dbReference>
<comment type="similarity">
    <text evidence="7">Belongs to the DNA mismatch repair MutS family. MutS2 subfamily.</text>
</comment>
<comment type="function">
    <text evidence="7">Acts as a ribosome collision sensor, splitting the ribosome into its 2 subunits. Detects stalled/collided 70S ribosomes which it binds and splits by an ATP-hydrolysis driven conformational change. Acts upstream of the ribosome quality control system (RQC), a ribosome-associated complex that mediates the extraction of incompletely synthesized nascent chains from stalled ribosomes and their subsequent degradation. Probably generates substrates for RQC.</text>
</comment>
<keyword evidence="7" id="KW-0540">Nuclease</keyword>